<protein>
    <submittedName>
        <fullName evidence="1">39265_t:CDS:1</fullName>
    </submittedName>
</protein>
<proteinExistence type="predicted"/>
<gene>
    <name evidence="1" type="ORF">GMARGA_LOCUS14723</name>
</gene>
<accession>A0ABN7V5R9</accession>
<dbReference type="Proteomes" id="UP000789901">
    <property type="component" value="Unassembled WGS sequence"/>
</dbReference>
<evidence type="ECO:0000313" key="1">
    <source>
        <dbReference type="EMBL" id="CAG8734564.1"/>
    </source>
</evidence>
<evidence type="ECO:0000313" key="2">
    <source>
        <dbReference type="Proteomes" id="UP000789901"/>
    </source>
</evidence>
<organism evidence="1 2">
    <name type="scientific">Gigaspora margarita</name>
    <dbReference type="NCBI Taxonomy" id="4874"/>
    <lineage>
        <taxon>Eukaryota</taxon>
        <taxon>Fungi</taxon>
        <taxon>Fungi incertae sedis</taxon>
        <taxon>Mucoromycota</taxon>
        <taxon>Glomeromycotina</taxon>
        <taxon>Glomeromycetes</taxon>
        <taxon>Diversisporales</taxon>
        <taxon>Gigasporaceae</taxon>
        <taxon>Gigaspora</taxon>
    </lineage>
</organism>
<reference evidence="1 2" key="1">
    <citation type="submission" date="2021-06" db="EMBL/GenBank/DDBJ databases">
        <authorList>
            <person name="Kallberg Y."/>
            <person name="Tangrot J."/>
            <person name="Rosling A."/>
        </authorList>
    </citation>
    <scope>NUCLEOTIDE SEQUENCE [LARGE SCALE GENOMIC DNA]</scope>
    <source>
        <strain evidence="1 2">120-4 pot B 10/14</strain>
    </source>
</reference>
<keyword evidence="2" id="KW-1185">Reference proteome</keyword>
<comment type="caution">
    <text evidence="1">The sequence shown here is derived from an EMBL/GenBank/DDBJ whole genome shotgun (WGS) entry which is preliminary data.</text>
</comment>
<dbReference type="EMBL" id="CAJVQB010009872">
    <property type="protein sequence ID" value="CAG8734564.1"/>
    <property type="molecule type" value="Genomic_DNA"/>
</dbReference>
<name>A0ABN7V5R9_GIGMA</name>
<sequence length="81" mass="9589">MKNVGCYYQNGIKIRRKNAFEWYMDHAEDENINSGFDPEGFVIRQSRREKLEPEHILIFKAAAGRVMKRLVKMDQSEIKGR</sequence>